<evidence type="ECO:0000313" key="2">
    <source>
        <dbReference type="Proteomes" id="UP000779507"/>
    </source>
</evidence>
<sequence length="180" mass="21463">MKPYCVKTLKLADWEEDIFGLLLAENEDWLLLRHIAGDYQVDGYQLVAKRFITSNKADKWRAQTARVLKLKSVSNEVPQGFAFGTIVDMLQYIEQRYKLFQIKDEEDTCFCGQLRDYDETHYRINSLSPRAVLDLDYNSWFLFDELITIEFGTDYLESLQLLWQDKVRRKWKIDQRNQSN</sequence>
<dbReference type="Proteomes" id="UP000779507">
    <property type="component" value="Unassembled WGS sequence"/>
</dbReference>
<accession>A0ABX2FWS1</accession>
<comment type="caution">
    <text evidence="1">The sequence shown here is derived from an EMBL/GenBank/DDBJ whole genome shotgun (WGS) entry which is preliminary data.</text>
</comment>
<gene>
    <name evidence="1" type="ORF">HNP98_003593</name>
</gene>
<proteinExistence type="predicted"/>
<protein>
    <submittedName>
        <fullName evidence="1">Uncharacterized protein</fullName>
    </submittedName>
</protein>
<keyword evidence="2" id="KW-1185">Reference proteome</keyword>
<evidence type="ECO:0000313" key="1">
    <source>
        <dbReference type="EMBL" id="NRT20749.1"/>
    </source>
</evidence>
<organism evidence="1 2">
    <name type="scientific">Hymenobacter caeli</name>
    <dbReference type="NCBI Taxonomy" id="2735894"/>
    <lineage>
        <taxon>Bacteria</taxon>
        <taxon>Pseudomonadati</taxon>
        <taxon>Bacteroidota</taxon>
        <taxon>Cytophagia</taxon>
        <taxon>Cytophagales</taxon>
        <taxon>Hymenobacteraceae</taxon>
        <taxon>Hymenobacter</taxon>
    </lineage>
</organism>
<dbReference type="EMBL" id="JABSNP010000020">
    <property type="protein sequence ID" value="NRT20749.1"/>
    <property type="molecule type" value="Genomic_DNA"/>
</dbReference>
<dbReference type="RefSeq" id="WP_173811516.1">
    <property type="nucleotide sequence ID" value="NZ_JABSNP010000020.1"/>
</dbReference>
<name>A0ABX2FWS1_9BACT</name>
<reference evidence="1 2" key="1">
    <citation type="submission" date="2020-05" db="EMBL/GenBank/DDBJ databases">
        <title>Genomic Encyclopedia of Type Strains, Phase IV (KMG-V): Genome sequencing to study the core and pangenomes of soil and plant-associated prokaryotes.</title>
        <authorList>
            <person name="Whitman W."/>
        </authorList>
    </citation>
    <scope>NUCLEOTIDE SEQUENCE [LARGE SCALE GENOMIC DNA]</scope>
    <source>
        <strain evidence="1 2">9A</strain>
    </source>
</reference>